<feature type="transmembrane region" description="Helical" evidence="2">
    <location>
        <begin position="7"/>
        <end position="23"/>
    </location>
</feature>
<dbReference type="Pfam" id="PF10756">
    <property type="entry name" value="bPH_6"/>
    <property type="match status" value="1"/>
</dbReference>
<evidence type="ECO:0000313" key="5">
    <source>
        <dbReference type="Proteomes" id="UP000466794"/>
    </source>
</evidence>
<keyword evidence="2" id="KW-1133">Transmembrane helix</keyword>
<keyword evidence="5" id="KW-1185">Reference proteome</keyword>
<proteinExistence type="predicted"/>
<dbReference type="InterPro" id="IPR019692">
    <property type="entry name" value="CFP-6_PH"/>
</dbReference>
<dbReference type="AlphaFoldDB" id="A0A7K1UQ27"/>
<accession>A0A7K1UQ27</accession>
<protein>
    <submittedName>
        <fullName evidence="4">PH domain-containing protein</fullName>
    </submittedName>
</protein>
<feature type="compositionally biased region" description="Acidic residues" evidence="1">
    <location>
        <begin position="119"/>
        <end position="135"/>
    </location>
</feature>
<feature type="compositionally biased region" description="Low complexity" evidence="1">
    <location>
        <begin position="136"/>
        <end position="147"/>
    </location>
</feature>
<dbReference type="EMBL" id="WRPP01000001">
    <property type="protein sequence ID" value="MVU76441.1"/>
    <property type="molecule type" value="Genomic_DNA"/>
</dbReference>
<organism evidence="4 5">
    <name type="scientific">Nocardia terrae</name>
    <dbReference type="NCBI Taxonomy" id="2675851"/>
    <lineage>
        <taxon>Bacteria</taxon>
        <taxon>Bacillati</taxon>
        <taxon>Actinomycetota</taxon>
        <taxon>Actinomycetes</taxon>
        <taxon>Mycobacteriales</taxon>
        <taxon>Nocardiaceae</taxon>
        <taxon>Nocardia</taxon>
    </lineage>
</organism>
<name>A0A7K1UQ27_9NOCA</name>
<evidence type="ECO:0000256" key="2">
    <source>
        <dbReference type="SAM" id="Phobius"/>
    </source>
</evidence>
<comment type="caution">
    <text evidence="4">The sequence shown here is derived from an EMBL/GenBank/DDBJ whole genome shotgun (WGS) entry which is preliminary data.</text>
</comment>
<feature type="transmembrane region" description="Helical" evidence="2">
    <location>
        <begin position="29"/>
        <end position="44"/>
    </location>
</feature>
<sequence>MIRIPRLAHLGVFILLFCVAFPFFGWPKVLWILFAIPLAVAYWVERTRTTVSDNGIDTRTMFGSRHIDWSEVRGLRIPDRGYLQVHLTDDSDVTLPAVGYSQLAVLVDASHGRIPDPFAEPEESDDADGSTEPEAETTQPEAETGES</sequence>
<gene>
    <name evidence="4" type="ORF">GPX89_04185</name>
</gene>
<dbReference type="Proteomes" id="UP000466794">
    <property type="component" value="Unassembled WGS sequence"/>
</dbReference>
<evidence type="ECO:0000259" key="3">
    <source>
        <dbReference type="Pfam" id="PF10756"/>
    </source>
</evidence>
<evidence type="ECO:0000313" key="4">
    <source>
        <dbReference type="EMBL" id="MVU76441.1"/>
    </source>
</evidence>
<reference evidence="4 5" key="1">
    <citation type="submission" date="2019-12" db="EMBL/GenBank/DDBJ databases">
        <title>Nocardia sp. nov. ET3-3 isolated from soil.</title>
        <authorList>
            <person name="Kanchanasin P."/>
            <person name="Tanasupawat S."/>
            <person name="Yuki M."/>
            <person name="Kudo T."/>
        </authorList>
    </citation>
    <scope>NUCLEOTIDE SEQUENCE [LARGE SCALE GENOMIC DNA]</scope>
    <source>
        <strain evidence="4 5">ET3-3</strain>
    </source>
</reference>
<feature type="domain" description="Low molecular weight protein antigen 6 PH" evidence="3">
    <location>
        <begin position="46"/>
        <end position="116"/>
    </location>
</feature>
<keyword evidence="2" id="KW-0472">Membrane</keyword>
<keyword evidence="2" id="KW-0812">Transmembrane</keyword>
<feature type="region of interest" description="Disordered" evidence="1">
    <location>
        <begin position="113"/>
        <end position="147"/>
    </location>
</feature>
<evidence type="ECO:0000256" key="1">
    <source>
        <dbReference type="SAM" id="MobiDB-lite"/>
    </source>
</evidence>